<evidence type="ECO:0000313" key="1">
    <source>
        <dbReference type="EMBL" id="KAK7057976.1"/>
    </source>
</evidence>
<keyword evidence="2" id="KW-1185">Reference proteome</keyword>
<comment type="caution">
    <text evidence="1">The sequence shown here is derived from an EMBL/GenBank/DDBJ whole genome shotgun (WGS) entry which is preliminary data.</text>
</comment>
<dbReference type="EMBL" id="JAWWNJ010000004">
    <property type="protein sequence ID" value="KAK7057976.1"/>
    <property type="molecule type" value="Genomic_DNA"/>
</dbReference>
<protein>
    <submittedName>
        <fullName evidence="1">Uncharacterized protein</fullName>
    </submittedName>
</protein>
<sequence>MALSIHFFGRRQANAAPDAKAAGFLVALEDLRRRWWRTAPRSGAITSTPSFAVRRAVISASFNSSYENFFAKVSTPRERGILYIRIKILPLRGPLHQHRLLEGKFDFSASAERCFQVEVPIRIFLPAPRAESLPSAPTSRFQNSDLAFPRARTWAGGSPAHHVKFVKVREVIKIFFAARPSRHSNAKHSSFSSSSTVLWRQFKLHDPSRTSNSRNSRGNANLSFSLRTVQFRVVSKSRSVLLPDPRPRLA</sequence>
<gene>
    <name evidence="1" type="ORF">R3P38DRAFT_3342117</name>
</gene>
<dbReference type="Proteomes" id="UP001362999">
    <property type="component" value="Unassembled WGS sequence"/>
</dbReference>
<proteinExistence type="predicted"/>
<reference evidence="1 2" key="1">
    <citation type="journal article" date="2024" name="J Genomics">
        <title>Draft genome sequencing and assembly of Favolaschia claudopus CIRM-BRFM 2984 isolated from oak limbs.</title>
        <authorList>
            <person name="Navarro D."/>
            <person name="Drula E."/>
            <person name="Chaduli D."/>
            <person name="Cazenave R."/>
            <person name="Ahrendt S."/>
            <person name="Wang J."/>
            <person name="Lipzen A."/>
            <person name="Daum C."/>
            <person name="Barry K."/>
            <person name="Grigoriev I.V."/>
            <person name="Favel A."/>
            <person name="Rosso M.N."/>
            <person name="Martin F."/>
        </authorList>
    </citation>
    <scope>NUCLEOTIDE SEQUENCE [LARGE SCALE GENOMIC DNA]</scope>
    <source>
        <strain evidence="1 2">CIRM-BRFM 2984</strain>
    </source>
</reference>
<name>A0AAW0E4U1_9AGAR</name>
<accession>A0AAW0E4U1</accession>
<organism evidence="1 2">
    <name type="scientific">Favolaschia claudopus</name>
    <dbReference type="NCBI Taxonomy" id="2862362"/>
    <lineage>
        <taxon>Eukaryota</taxon>
        <taxon>Fungi</taxon>
        <taxon>Dikarya</taxon>
        <taxon>Basidiomycota</taxon>
        <taxon>Agaricomycotina</taxon>
        <taxon>Agaricomycetes</taxon>
        <taxon>Agaricomycetidae</taxon>
        <taxon>Agaricales</taxon>
        <taxon>Marasmiineae</taxon>
        <taxon>Mycenaceae</taxon>
        <taxon>Favolaschia</taxon>
    </lineage>
</organism>
<dbReference type="AlphaFoldDB" id="A0AAW0E4U1"/>
<evidence type="ECO:0000313" key="2">
    <source>
        <dbReference type="Proteomes" id="UP001362999"/>
    </source>
</evidence>